<comment type="caution">
    <text evidence="5">The sequence shown here is derived from an EMBL/GenBank/DDBJ whole genome shotgun (WGS) entry which is preliminary data.</text>
</comment>
<dbReference type="Gene3D" id="1.20.120.530">
    <property type="entry name" value="GntR ligand-binding domain-like"/>
    <property type="match status" value="1"/>
</dbReference>
<dbReference type="PANTHER" id="PTHR43537">
    <property type="entry name" value="TRANSCRIPTIONAL REGULATOR, GNTR FAMILY"/>
    <property type="match status" value="1"/>
</dbReference>
<dbReference type="Pfam" id="PF00392">
    <property type="entry name" value="GntR"/>
    <property type="match status" value="1"/>
</dbReference>
<dbReference type="SUPFAM" id="SSF46785">
    <property type="entry name" value="Winged helix' DNA-binding domain"/>
    <property type="match status" value="1"/>
</dbReference>
<dbReference type="SMART" id="SM00895">
    <property type="entry name" value="FCD"/>
    <property type="match status" value="1"/>
</dbReference>
<reference evidence="5 6" key="1">
    <citation type="submission" date="2018-04" db="EMBL/GenBank/DDBJ databases">
        <title>Pararhodobacter oceanense sp. nov., isolated from marine intertidal sediment.</title>
        <authorList>
            <person name="Wang X.-L."/>
            <person name="Du Z.-J."/>
        </authorList>
    </citation>
    <scope>NUCLEOTIDE SEQUENCE [LARGE SCALE GENOMIC DNA]</scope>
    <source>
        <strain evidence="5 6">AM505</strain>
    </source>
</reference>
<dbReference type="Gene3D" id="1.10.10.10">
    <property type="entry name" value="Winged helix-like DNA-binding domain superfamily/Winged helix DNA-binding domain"/>
    <property type="match status" value="1"/>
</dbReference>
<dbReference type="EMBL" id="QDKM01000001">
    <property type="protein sequence ID" value="PVH30753.1"/>
    <property type="molecule type" value="Genomic_DNA"/>
</dbReference>
<organism evidence="5 6">
    <name type="scientific">Pararhodobacter oceanensis</name>
    <dbReference type="NCBI Taxonomy" id="2172121"/>
    <lineage>
        <taxon>Bacteria</taxon>
        <taxon>Pseudomonadati</taxon>
        <taxon>Pseudomonadota</taxon>
        <taxon>Alphaproteobacteria</taxon>
        <taxon>Rhodobacterales</taxon>
        <taxon>Paracoccaceae</taxon>
        <taxon>Pararhodobacter</taxon>
    </lineage>
</organism>
<accession>A0A2T8HZ97</accession>
<dbReference type="PANTHER" id="PTHR43537:SF45">
    <property type="entry name" value="GNTR FAMILY REGULATORY PROTEIN"/>
    <property type="match status" value="1"/>
</dbReference>
<dbReference type="RefSeq" id="WP_116557175.1">
    <property type="nucleotide sequence ID" value="NZ_QDKM01000001.1"/>
</dbReference>
<keyword evidence="1" id="KW-0805">Transcription regulation</keyword>
<gene>
    <name evidence="5" type="ORF">DDE20_04370</name>
</gene>
<sequence length="238" mass="27109">MSTSIKTATELVEHSRLKDKMSSTAGPIYDDLRQRILSLDLPPGTHLLRNQLAAEYRVSQTPLRDALQRLQRDDLVQILPQSSTSVTRINIPKIHEAYFLRVALETEVVRHLASHDASELVGRARSVIDLQRAIAKEPGQLRLFQEIDELFHQMLFEAAGHRSLHLLIRSQSGHLDRVRRLQIHSEMKIASILAGHDDILKAIETSDEAAAMTALRDHLRKSPQWLDDIRAGHEDYFE</sequence>
<dbReference type="InterPro" id="IPR036388">
    <property type="entry name" value="WH-like_DNA-bd_sf"/>
</dbReference>
<dbReference type="InterPro" id="IPR008920">
    <property type="entry name" value="TF_FadR/GntR_C"/>
</dbReference>
<dbReference type="GO" id="GO:0003700">
    <property type="term" value="F:DNA-binding transcription factor activity"/>
    <property type="evidence" value="ECO:0007669"/>
    <property type="project" value="InterPro"/>
</dbReference>
<dbReference type="SUPFAM" id="SSF48008">
    <property type="entry name" value="GntR ligand-binding domain-like"/>
    <property type="match status" value="1"/>
</dbReference>
<protein>
    <submittedName>
        <fullName evidence="5">GntR family transcriptional regulator</fullName>
    </submittedName>
</protein>
<dbReference type="InterPro" id="IPR011711">
    <property type="entry name" value="GntR_C"/>
</dbReference>
<evidence type="ECO:0000256" key="2">
    <source>
        <dbReference type="ARBA" id="ARBA00023125"/>
    </source>
</evidence>
<evidence type="ECO:0000313" key="6">
    <source>
        <dbReference type="Proteomes" id="UP000245911"/>
    </source>
</evidence>
<dbReference type="GO" id="GO:0003677">
    <property type="term" value="F:DNA binding"/>
    <property type="evidence" value="ECO:0007669"/>
    <property type="project" value="UniProtKB-KW"/>
</dbReference>
<evidence type="ECO:0000313" key="5">
    <source>
        <dbReference type="EMBL" id="PVH30753.1"/>
    </source>
</evidence>
<dbReference type="InterPro" id="IPR000524">
    <property type="entry name" value="Tscrpt_reg_HTH_GntR"/>
</dbReference>
<evidence type="ECO:0000256" key="3">
    <source>
        <dbReference type="ARBA" id="ARBA00023163"/>
    </source>
</evidence>
<keyword evidence="6" id="KW-1185">Reference proteome</keyword>
<dbReference type="Pfam" id="PF07729">
    <property type="entry name" value="FCD"/>
    <property type="match status" value="1"/>
</dbReference>
<dbReference type="OrthoDB" id="8638122at2"/>
<feature type="domain" description="HTH gntR-type" evidence="4">
    <location>
        <begin position="22"/>
        <end position="89"/>
    </location>
</feature>
<keyword evidence="3" id="KW-0804">Transcription</keyword>
<keyword evidence="2" id="KW-0238">DNA-binding</keyword>
<dbReference type="AlphaFoldDB" id="A0A2T8HZ97"/>
<name>A0A2T8HZ97_9RHOB</name>
<dbReference type="Proteomes" id="UP000245911">
    <property type="component" value="Unassembled WGS sequence"/>
</dbReference>
<evidence type="ECO:0000256" key="1">
    <source>
        <dbReference type="ARBA" id="ARBA00023015"/>
    </source>
</evidence>
<dbReference type="PROSITE" id="PS50949">
    <property type="entry name" value="HTH_GNTR"/>
    <property type="match status" value="1"/>
</dbReference>
<dbReference type="InterPro" id="IPR036390">
    <property type="entry name" value="WH_DNA-bd_sf"/>
</dbReference>
<dbReference type="SMART" id="SM00345">
    <property type="entry name" value="HTH_GNTR"/>
    <property type="match status" value="1"/>
</dbReference>
<evidence type="ECO:0000259" key="4">
    <source>
        <dbReference type="PROSITE" id="PS50949"/>
    </source>
</evidence>
<proteinExistence type="predicted"/>